<name>A0A0B6YYB5_9EUPU</name>
<accession>A0A0B6YYB5</accession>
<proteinExistence type="predicted"/>
<dbReference type="EMBL" id="HACG01014368">
    <property type="protein sequence ID" value="CEK61233.1"/>
    <property type="molecule type" value="Transcribed_RNA"/>
</dbReference>
<protein>
    <submittedName>
        <fullName evidence="2">Uncharacterized protein</fullName>
    </submittedName>
</protein>
<organism evidence="2">
    <name type="scientific">Arion vulgaris</name>
    <dbReference type="NCBI Taxonomy" id="1028688"/>
    <lineage>
        <taxon>Eukaryota</taxon>
        <taxon>Metazoa</taxon>
        <taxon>Spiralia</taxon>
        <taxon>Lophotrochozoa</taxon>
        <taxon>Mollusca</taxon>
        <taxon>Gastropoda</taxon>
        <taxon>Heterobranchia</taxon>
        <taxon>Euthyneura</taxon>
        <taxon>Panpulmonata</taxon>
        <taxon>Eupulmonata</taxon>
        <taxon>Stylommatophora</taxon>
        <taxon>Helicina</taxon>
        <taxon>Arionoidea</taxon>
        <taxon>Arionidae</taxon>
        <taxon>Arion</taxon>
    </lineage>
</organism>
<sequence>MADTKNTKRKFEDINDSANGKSHGCQVNIDGKSSVGIESCQPKDYEGQKRQV</sequence>
<feature type="region of interest" description="Disordered" evidence="1">
    <location>
        <begin position="1"/>
        <end position="52"/>
    </location>
</feature>
<feature type="compositionally biased region" description="Basic and acidic residues" evidence="1">
    <location>
        <begin position="1"/>
        <end position="13"/>
    </location>
</feature>
<dbReference type="AlphaFoldDB" id="A0A0B6YYB5"/>
<feature type="compositionally biased region" description="Basic and acidic residues" evidence="1">
    <location>
        <begin position="41"/>
        <end position="52"/>
    </location>
</feature>
<evidence type="ECO:0000256" key="1">
    <source>
        <dbReference type="SAM" id="MobiDB-lite"/>
    </source>
</evidence>
<evidence type="ECO:0000313" key="2">
    <source>
        <dbReference type="EMBL" id="CEK61233.1"/>
    </source>
</evidence>
<gene>
    <name evidence="2" type="primary">ORF41689</name>
</gene>
<reference evidence="2" key="1">
    <citation type="submission" date="2014-12" db="EMBL/GenBank/DDBJ databases">
        <title>Insight into the proteome of Arion vulgaris.</title>
        <authorList>
            <person name="Aradska J."/>
            <person name="Bulat T."/>
            <person name="Smidak R."/>
            <person name="Sarate P."/>
            <person name="Gangsoo J."/>
            <person name="Sialana F."/>
            <person name="Bilban M."/>
            <person name="Lubec G."/>
        </authorList>
    </citation>
    <scope>NUCLEOTIDE SEQUENCE</scope>
    <source>
        <tissue evidence="2">Skin</tissue>
    </source>
</reference>
<feature type="non-terminal residue" evidence="2">
    <location>
        <position position="52"/>
    </location>
</feature>